<dbReference type="InterPro" id="IPR000975">
    <property type="entry name" value="IL-1_fam"/>
</dbReference>
<gene>
    <name evidence="7" type="primary">LOC103275074</name>
</gene>
<dbReference type="Proteomes" id="UP000189704">
    <property type="component" value="Unplaced"/>
</dbReference>
<evidence type="ECO:0000313" key="7">
    <source>
        <dbReference type="RefSeq" id="XP_008070684.1"/>
    </source>
</evidence>
<dbReference type="InterPro" id="IPR008996">
    <property type="entry name" value="IL1/FGF"/>
</dbReference>
<accession>A0A1U7UEJ4</accession>
<dbReference type="GeneID" id="103275074"/>
<evidence type="ECO:0000256" key="1">
    <source>
        <dbReference type="ARBA" id="ARBA00004613"/>
    </source>
</evidence>
<dbReference type="RefSeq" id="XP_008070684.1">
    <property type="nucleotide sequence ID" value="XM_008072493.1"/>
</dbReference>
<feature type="region of interest" description="Disordered" evidence="5">
    <location>
        <begin position="1"/>
        <end position="52"/>
    </location>
</feature>
<dbReference type="PANTHER" id="PTHR10078:SF27">
    <property type="entry name" value="INTERLEUKIN-36 GAMMA"/>
    <property type="match status" value="1"/>
</dbReference>
<dbReference type="GO" id="GO:0005149">
    <property type="term" value="F:interleukin-1 receptor binding"/>
    <property type="evidence" value="ECO:0007669"/>
    <property type="project" value="UniProtKB-UniRule"/>
</dbReference>
<dbReference type="Gene3D" id="2.80.10.50">
    <property type="match status" value="1"/>
</dbReference>
<evidence type="ECO:0000313" key="6">
    <source>
        <dbReference type="Proteomes" id="UP000189704"/>
    </source>
</evidence>
<dbReference type="GO" id="GO:0071222">
    <property type="term" value="P:cellular response to lipopolysaccharide"/>
    <property type="evidence" value="ECO:0007669"/>
    <property type="project" value="TreeGrafter"/>
</dbReference>
<evidence type="ECO:0000256" key="4">
    <source>
        <dbReference type="RuleBase" id="RU003753"/>
    </source>
</evidence>
<dbReference type="GO" id="GO:0005125">
    <property type="term" value="F:cytokine activity"/>
    <property type="evidence" value="ECO:0007669"/>
    <property type="project" value="UniProtKB-UniRule"/>
</dbReference>
<dbReference type="FunFam" id="2.80.10.50:FF:000013">
    <property type="entry name" value="Interleukin-1"/>
    <property type="match status" value="1"/>
</dbReference>
<evidence type="ECO:0000256" key="2">
    <source>
        <dbReference type="ARBA" id="ARBA00010448"/>
    </source>
</evidence>
<dbReference type="AlphaFoldDB" id="A0A1U7UEJ4"/>
<evidence type="ECO:0000256" key="3">
    <source>
        <dbReference type="ARBA" id="ARBA00022525"/>
    </source>
</evidence>
<evidence type="ECO:0000256" key="5">
    <source>
        <dbReference type="SAM" id="MobiDB-lite"/>
    </source>
</evidence>
<dbReference type="GO" id="GO:0010628">
    <property type="term" value="P:positive regulation of gene expression"/>
    <property type="evidence" value="ECO:0007669"/>
    <property type="project" value="TreeGrafter"/>
</dbReference>
<comment type="subcellular location">
    <subcellularLocation>
        <location evidence="1 4">Secreted</location>
    </subcellularLocation>
</comment>
<dbReference type="KEGG" id="csyr:103275074"/>
<dbReference type="STRING" id="1868482.ENSTSYP00000002684"/>
<dbReference type="CDD" id="cd23300">
    <property type="entry name" value="beta-trefoil_IL36"/>
    <property type="match status" value="1"/>
</dbReference>
<dbReference type="SMART" id="SM00125">
    <property type="entry name" value="IL1"/>
    <property type="match status" value="1"/>
</dbReference>
<comment type="similarity">
    <text evidence="2 4">Belongs to the IL-1 family.</text>
</comment>
<dbReference type="OrthoDB" id="9449069at2759"/>
<dbReference type="InterPro" id="IPR003297">
    <property type="entry name" value="IL-1RA/IL-36"/>
</dbReference>
<dbReference type="GO" id="GO:0019221">
    <property type="term" value="P:cytokine-mediated signaling pathway"/>
    <property type="evidence" value="ECO:0007669"/>
    <property type="project" value="TreeGrafter"/>
</dbReference>
<dbReference type="PRINTS" id="PR01360">
    <property type="entry name" value="INTRLEUKIN1X"/>
</dbReference>
<keyword evidence="6" id="KW-1185">Reference proteome</keyword>
<dbReference type="Pfam" id="PF00340">
    <property type="entry name" value="IL1"/>
    <property type="match status" value="1"/>
</dbReference>
<protein>
    <recommendedName>
        <fullName evidence="4">Interleukin-1</fullName>
    </recommendedName>
</protein>
<feature type="compositionally biased region" description="Basic and acidic residues" evidence="5">
    <location>
        <begin position="1"/>
        <end position="44"/>
    </location>
</feature>
<dbReference type="GO" id="GO:0005615">
    <property type="term" value="C:extracellular space"/>
    <property type="evidence" value="ECO:0007669"/>
    <property type="project" value="InterPro"/>
</dbReference>
<dbReference type="PRINTS" id="PR00264">
    <property type="entry name" value="INTERLEUKIN1"/>
</dbReference>
<dbReference type="GO" id="GO:0002437">
    <property type="term" value="P:inflammatory response to antigenic stimulus"/>
    <property type="evidence" value="ECO:0007669"/>
    <property type="project" value="TreeGrafter"/>
</dbReference>
<dbReference type="SUPFAM" id="SSF50353">
    <property type="entry name" value="Cytokine"/>
    <property type="match status" value="1"/>
</dbReference>
<organism evidence="6 7">
    <name type="scientific">Carlito syrichta</name>
    <name type="common">Philippine tarsier</name>
    <name type="synonym">Tarsius syrichta</name>
    <dbReference type="NCBI Taxonomy" id="1868482"/>
    <lineage>
        <taxon>Eukaryota</taxon>
        <taxon>Metazoa</taxon>
        <taxon>Chordata</taxon>
        <taxon>Craniata</taxon>
        <taxon>Vertebrata</taxon>
        <taxon>Euteleostomi</taxon>
        <taxon>Mammalia</taxon>
        <taxon>Eutheria</taxon>
        <taxon>Euarchontoglires</taxon>
        <taxon>Primates</taxon>
        <taxon>Haplorrhini</taxon>
        <taxon>Tarsiiformes</taxon>
        <taxon>Tarsiidae</taxon>
        <taxon>Carlito</taxon>
    </lineage>
</organism>
<sequence length="210" mass="22896">MTPAHGKDKIPPAHGKDKIPPAHGKDKIPPVHGKDKIPPAHGNDKMPSANKGNEFHQSVAITVKTGEVNDLNQHVWTLQGETLVAFPRSDSVAPVTITVMVCRYPETLEKGKGDPIYLGIQNPERCLCCEDVGGQPTLKLKGQNIKELTDQDKPVKPFLFYRAKTGRTSTLESVAFPGWFIATSNGGKPIFLTSDLGKSHNTAFVLNIRD</sequence>
<keyword evidence="3 4" id="KW-0964">Secreted</keyword>
<proteinExistence type="inferred from homology"/>
<name>A0A1U7UEJ4_CARSF</name>
<dbReference type="PANTHER" id="PTHR10078">
    <property type="entry name" value="INTERLEUKIN-1 FAMILY MEMBER"/>
    <property type="match status" value="1"/>
</dbReference>
<reference evidence="7" key="1">
    <citation type="submission" date="2025-08" db="UniProtKB">
        <authorList>
            <consortium name="RefSeq"/>
        </authorList>
    </citation>
    <scope>IDENTIFICATION</scope>
</reference>